<reference evidence="1 2" key="1">
    <citation type="submission" date="2022-12" db="EMBL/GenBank/DDBJ databases">
        <title>Chromosome-level genome of Tegillarca granosa.</title>
        <authorList>
            <person name="Kim J."/>
        </authorList>
    </citation>
    <scope>NUCLEOTIDE SEQUENCE [LARGE SCALE GENOMIC DNA]</scope>
    <source>
        <strain evidence="1">Teg-2019</strain>
        <tissue evidence="1">Adductor muscle</tissue>
    </source>
</reference>
<accession>A0ABQ9FD59</accession>
<name>A0ABQ9FD59_TEGGR</name>
<organism evidence="1 2">
    <name type="scientific">Tegillarca granosa</name>
    <name type="common">Malaysian cockle</name>
    <name type="synonym">Anadara granosa</name>
    <dbReference type="NCBI Taxonomy" id="220873"/>
    <lineage>
        <taxon>Eukaryota</taxon>
        <taxon>Metazoa</taxon>
        <taxon>Spiralia</taxon>
        <taxon>Lophotrochozoa</taxon>
        <taxon>Mollusca</taxon>
        <taxon>Bivalvia</taxon>
        <taxon>Autobranchia</taxon>
        <taxon>Pteriomorphia</taxon>
        <taxon>Arcoida</taxon>
        <taxon>Arcoidea</taxon>
        <taxon>Arcidae</taxon>
        <taxon>Tegillarca</taxon>
    </lineage>
</organism>
<evidence type="ECO:0000313" key="2">
    <source>
        <dbReference type="Proteomes" id="UP001217089"/>
    </source>
</evidence>
<keyword evidence="2" id="KW-1185">Reference proteome</keyword>
<evidence type="ECO:0000313" key="1">
    <source>
        <dbReference type="EMBL" id="KAJ8313603.1"/>
    </source>
</evidence>
<protein>
    <submittedName>
        <fullName evidence="1">Uncharacterized protein</fullName>
    </submittedName>
</protein>
<comment type="caution">
    <text evidence="1">The sequence shown here is derived from an EMBL/GenBank/DDBJ whole genome shotgun (WGS) entry which is preliminary data.</text>
</comment>
<sequence>MYGDGSLFLDMKKKGFHTIFFQRVFFSLFLHHEYMRLILTFAIKTVMSFMGNKSHLLKNTNIDFKILYGNLNIFKKNNNNNNKILYGNLNIEKKKLFFGRNRIF</sequence>
<dbReference type="EMBL" id="JARBDR010000342">
    <property type="protein sequence ID" value="KAJ8313603.1"/>
    <property type="molecule type" value="Genomic_DNA"/>
</dbReference>
<dbReference type="Proteomes" id="UP001217089">
    <property type="component" value="Unassembled WGS sequence"/>
</dbReference>
<proteinExistence type="predicted"/>
<gene>
    <name evidence="1" type="ORF">KUTeg_008164</name>
</gene>